<reference evidence="2 3" key="1">
    <citation type="submission" date="2018-04" db="EMBL/GenBank/DDBJ databases">
        <title>Cupriavidus necator CR12 genome sequencing and assembly.</title>
        <authorList>
            <person name="Ben Fekih I."/>
            <person name="Mazhar H.S."/>
            <person name="Bello S.K."/>
            <person name="Rensing C."/>
        </authorList>
    </citation>
    <scope>NUCLEOTIDE SEQUENCE [LARGE SCALE GENOMIC DNA]</scope>
    <source>
        <strain evidence="2 3">CR12</strain>
    </source>
</reference>
<dbReference type="Pfam" id="PF12697">
    <property type="entry name" value="Abhydrolase_6"/>
    <property type="match status" value="1"/>
</dbReference>
<dbReference type="EMBL" id="QDHA01000125">
    <property type="protein sequence ID" value="RCJ03786.1"/>
    <property type="molecule type" value="Genomic_DNA"/>
</dbReference>
<protein>
    <submittedName>
        <fullName evidence="2">Alpha/beta fold hydrolase</fullName>
    </submittedName>
</protein>
<sequence length="253" mass="27078">MASREQRATPHSSRTEAALNRIRLWLLPGMMNTASVWDLVAAELTDVADISVADLSWQTSIAEMAQSVLAQQQGRFALAGFSMGGYVAQEILAQAPSRVSHLALLGTSMRPESPEQTAARKTLLDAVATDFSALTHRLLKLNLHPAHDGDSVPAQALRTMFEILGPDVCARQIRAIMARHDTRAALLAAQMPVAAICGREDRVVPPALSAEIAAQVPGASLTWIEQAGHMAPLEQPSAVASALRELLRERGAA</sequence>
<dbReference type="SUPFAM" id="SSF53474">
    <property type="entry name" value="alpha/beta-Hydrolases"/>
    <property type="match status" value="1"/>
</dbReference>
<dbReference type="InterPro" id="IPR000073">
    <property type="entry name" value="AB_hydrolase_1"/>
</dbReference>
<comment type="caution">
    <text evidence="2">The sequence shown here is derived from an EMBL/GenBank/DDBJ whole genome shotgun (WGS) entry which is preliminary data.</text>
</comment>
<gene>
    <name evidence="2" type="ORF">DDK22_35515</name>
</gene>
<organism evidence="2 3">
    <name type="scientific">Cupriavidus necator</name>
    <name type="common">Alcaligenes eutrophus</name>
    <name type="synonym">Ralstonia eutropha</name>
    <dbReference type="NCBI Taxonomy" id="106590"/>
    <lineage>
        <taxon>Bacteria</taxon>
        <taxon>Pseudomonadati</taxon>
        <taxon>Pseudomonadota</taxon>
        <taxon>Betaproteobacteria</taxon>
        <taxon>Burkholderiales</taxon>
        <taxon>Burkholderiaceae</taxon>
        <taxon>Cupriavidus</taxon>
    </lineage>
</organism>
<dbReference type="InterPro" id="IPR050471">
    <property type="entry name" value="AB_hydrolase"/>
</dbReference>
<proteinExistence type="predicted"/>
<evidence type="ECO:0000259" key="1">
    <source>
        <dbReference type="Pfam" id="PF12697"/>
    </source>
</evidence>
<dbReference type="InterPro" id="IPR029058">
    <property type="entry name" value="AB_hydrolase_fold"/>
</dbReference>
<accession>A0A367P9Q3</accession>
<dbReference type="PRINTS" id="PR00111">
    <property type="entry name" value="ABHYDROLASE"/>
</dbReference>
<dbReference type="AlphaFoldDB" id="A0A367P9Q3"/>
<evidence type="ECO:0000313" key="2">
    <source>
        <dbReference type="EMBL" id="RCJ03786.1"/>
    </source>
</evidence>
<dbReference type="GO" id="GO:0016787">
    <property type="term" value="F:hydrolase activity"/>
    <property type="evidence" value="ECO:0007669"/>
    <property type="project" value="UniProtKB-KW"/>
</dbReference>
<dbReference type="PANTHER" id="PTHR43433:SF4">
    <property type="entry name" value="NON-HEME CHLOROPEROXIDASE-RELATED"/>
    <property type="match status" value="1"/>
</dbReference>
<dbReference type="Gene3D" id="3.40.50.1820">
    <property type="entry name" value="alpha/beta hydrolase"/>
    <property type="match status" value="1"/>
</dbReference>
<dbReference type="PANTHER" id="PTHR43433">
    <property type="entry name" value="HYDROLASE, ALPHA/BETA FOLD FAMILY PROTEIN"/>
    <property type="match status" value="1"/>
</dbReference>
<dbReference type="Proteomes" id="UP000253501">
    <property type="component" value="Unassembled WGS sequence"/>
</dbReference>
<name>A0A367P9Q3_CUPNE</name>
<keyword evidence="2" id="KW-0378">Hydrolase</keyword>
<feature type="domain" description="AB hydrolase-1" evidence="1">
    <location>
        <begin position="54"/>
        <end position="242"/>
    </location>
</feature>
<evidence type="ECO:0000313" key="3">
    <source>
        <dbReference type="Proteomes" id="UP000253501"/>
    </source>
</evidence>